<dbReference type="AlphaFoldDB" id="A0A1I6VAH5"/>
<dbReference type="OrthoDB" id="9811239at2"/>
<dbReference type="Pfam" id="PF00534">
    <property type="entry name" value="Glycos_transf_1"/>
    <property type="match status" value="1"/>
</dbReference>
<organism evidence="2 3">
    <name type="scientific">Sphingobacterium wenxiniae</name>
    <dbReference type="NCBI Taxonomy" id="683125"/>
    <lineage>
        <taxon>Bacteria</taxon>
        <taxon>Pseudomonadati</taxon>
        <taxon>Bacteroidota</taxon>
        <taxon>Sphingobacteriia</taxon>
        <taxon>Sphingobacteriales</taxon>
        <taxon>Sphingobacteriaceae</taxon>
        <taxon>Sphingobacterium</taxon>
    </lineage>
</organism>
<dbReference type="RefSeq" id="WP_093367077.1">
    <property type="nucleotide sequence ID" value="NZ_FOZZ01000012.1"/>
</dbReference>
<dbReference type="SUPFAM" id="SSF53756">
    <property type="entry name" value="UDP-Glycosyltransferase/glycogen phosphorylase"/>
    <property type="match status" value="1"/>
</dbReference>
<accession>A0A1I6VAH5</accession>
<evidence type="ECO:0000313" key="2">
    <source>
        <dbReference type="EMBL" id="SFT10753.1"/>
    </source>
</evidence>
<dbReference type="InterPro" id="IPR001296">
    <property type="entry name" value="Glyco_trans_1"/>
</dbReference>
<proteinExistence type="predicted"/>
<sequence length="386" mass="45024">MKKLLSTLQSLVHYPFIIRRLKKSKTNIFFFFPYYHTGGGEQVHIRIIETVREHSPLCFITNQSENSDLKEDFSKVSTLIELKRWSSKASFRVLMYKKISAIINARDNAVVFGCNSEFYLGLLPYLQEQVRKIDLMHAFLGDNQYSFENYSLPVVNTLDNRVVLGPIHREKLLDFYKKKHIYNLNDKILTIPNSIPVSRQVTKKDFSNNRFEILFVGRNSEEKRPHLFIKIAEEAIQKALPFSFTMIGDFETLKRSVNPKIHIVGKINDKRELDSYYEKAHFIMITSHFEGFPMVLLEGMSKGVIPICTDVGEIPGYINEEKGTGYIINNNSNEEKIIQRFLEILSFVMISPQTNQIFSLNVQKLVENEFNELVFKKKYRKLLLLN</sequence>
<dbReference type="GO" id="GO:0016757">
    <property type="term" value="F:glycosyltransferase activity"/>
    <property type="evidence" value="ECO:0007669"/>
    <property type="project" value="InterPro"/>
</dbReference>
<dbReference type="Proteomes" id="UP000198785">
    <property type="component" value="Unassembled WGS sequence"/>
</dbReference>
<dbReference type="PANTHER" id="PTHR12526">
    <property type="entry name" value="GLYCOSYLTRANSFERASE"/>
    <property type="match status" value="1"/>
</dbReference>
<feature type="domain" description="Glycosyl transferase family 1" evidence="1">
    <location>
        <begin position="203"/>
        <end position="345"/>
    </location>
</feature>
<dbReference type="CDD" id="cd03801">
    <property type="entry name" value="GT4_PimA-like"/>
    <property type="match status" value="1"/>
</dbReference>
<name>A0A1I6VAH5_9SPHI</name>
<reference evidence="2 3" key="1">
    <citation type="submission" date="2016-10" db="EMBL/GenBank/DDBJ databases">
        <authorList>
            <person name="de Groot N.N."/>
        </authorList>
    </citation>
    <scope>NUCLEOTIDE SEQUENCE [LARGE SCALE GENOMIC DNA]</scope>
    <source>
        <strain evidence="2 3">DSM 22789</strain>
    </source>
</reference>
<keyword evidence="3" id="KW-1185">Reference proteome</keyword>
<keyword evidence="2" id="KW-0808">Transferase</keyword>
<protein>
    <submittedName>
        <fullName evidence="2">Glycosyltransferase involved in cell wall bisynthesis</fullName>
    </submittedName>
</protein>
<dbReference type="Gene3D" id="3.40.50.2000">
    <property type="entry name" value="Glycogen Phosphorylase B"/>
    <property type="match status" value="1"/>
</dbReference>
<evidence type="ECO:0000259" key="1">
    <source>
        <dbReference type="Pfam" id="PF00534"/>
    </source>
</evidence>
<dbReference type="STRING" id="683125.SAMN05660206_11255"/>
<evidence type="ECO:0000313" key="3">
    <source>
        <dbReference type="Proteomes" id="UP000198785"/>
    </source>
</evidence>
<gene>
    <name evidence="2" type="ORF">SAMN05660206_11255</name>
</gene>
<dbReference type="EMBL" id="FOZZ01000012">
    <property type="protein sequence ID" value="SFT10753.1"/>
    <property type="molecule type" value="Genomic_DNA"/>
</dbReference>